<keyword evidence="1" id="KW-0808">Transferase</keyword>
<dbReference type="GO" id="GO:0016747">
    <property type="term" value="F:acyltransferase activity, transferring groups other than amino-acyl groups"/>
    <property type="evidence" value="ECO:0007669"/>
    <property type="project" value="UniProtKB-ARBA"/>
</dbReference>
<evidence type="ECO:0000256" key="1">
    <source>
        <dbReference type="ARBA" id="ARBA00022679"/>
    </source>
</evidence>
<dbReference type="OrthoDB" id="10610744at2759"/>
<gene>
    <name evidence="4" type="ORF">C2845_PM15G25890</name>
</gene>
<dbReference type="Gene3D" id="3.30.559.10">
    <property type="entry name" value="Chloramphenicol acetyltransferase-like domain"/>
    <property type="match status" value="1"/>
</dbReference>
<keyword evidence="2" id="KW-0012">Acyltransferase</keyword>
<evidence type="ECO:0000256" key="3">
    <source>
        <dbReference type="SAM" id="MobiDB-lite"/>
    </source>
</evidence>
<protein>
    <submittedName>
        <fullName evidence="4">Anthocyanin 5-aromatic acyltransferase-like</fullName>
    </submittedName>
</protein>
<dbReference type="EMBL" id="PQIB02000013">
    <property type="protein sequence ID" value="RLM73594.1"/>
    <property type="molecule type" value="Genomic_DNA"/>
</dbReference>
<dbReference type="Proteomes" id="UP000275267">
    <property type="component" value="Unassembled WGS sequence"/>
</dbReference>
<sequence length="113" mass="12270">MNIRQTRPPRGGGRRRHPLLRQSASDGVRFVATRLEGGGVALGVTVHHAVADGRSLWRSVPAEKDVFLVFLADVRDRLDPPAGAEHFGACLSRLPARELQNERALAAAASKTR</sequence>
<organism evidence="4 5">
    <name type="scientific">Panicum miliaceum</name>
    <name type="common">Proso millet</name>
    <name type="synonym">Broomcorn millet</name>
    <dbReference type="NCBI Taxonomy" id="4540"/>
    <lineage>
        <taxon>Eukaryota</taxon>
        <taxon>Viridiplantae</taxon>
        <taxon>Streptophyta</taxon>
        <taxon>Embryophyta</taxon>
        <taxon>Tracheophyta</taxon>
        <taxon>Spermatophyta</taxon>
        <taxon>Magnoliopsida</taxon>
        <taxon>Liliopsida</taxon>
        <taxon>Poales</taxon>
        <taxon>Poaceae</taxon>
        <taxon>PACMAD clade</taxon>
        <taxon>Panicoideae</taxon>
        <taxon>Panicodae</taxon>
        <taxon>Paniceae</taxon>
        <taxon>Panicinae</taxon>
        <taxon>Panicum</taxon>
        <taxon>Panicum sect. Panicum</taxon>
    </lineage>
</organism>
<comment type="caution">
    <text evidence="4">The sequence shown here is derived from an EMBL/GenBank/DDBJ whole genome shotgun (WGS) entry which is preliminary data.</text>
</comment>
<evidence type="ECO:0000313" key="5">
    <source>
        <dbReference type="Proteomes" id="UP000275267"/>
    </source>
</evidence>
<proteinExistence type="predicted"/>
<dbReference type="PANTHER" id="PTHR31625">
    <property type="match status" value="1"/>
</dbReference>
<dbReference type="STRING" id="4540.A0A3L6Q4J0"/>
<reference evidence="5" key="1">
    <citation type="journal article" date="2019" name="Nat. Commun.">
        <title>The genome of broomcorn millet.</title>
        <authorList>
            <person name="Zou C."/>
            <person name="Miki D."/>
            <person name="Li D."/>
            <person name="Tang Q."/>
            <person name="Xiao L."/>
            <person name="Rajput S."/>
            <person name="Deng P."/>
            <person name="Jia W."/>
            <person name="Huang R."/>
            <person name="Zhang M."/>
            <person name="Sun Y."/>
            <person name="Hu J."/>
            <person name="Fu X."/>
            <person name="Schnable P.S."/>
            <person name="Li F."/>
            <person name="Zhang H."/>
            <person name="Feng B."/>
            <person name="Zhu X."/>
            <person name="Liu R."/>
            <person name="Schnable J.C."/>
            <person name="Zhu J.-K."/>
            <person name="Zhang H."/>
        </authorList>
    </citation>
    <scope>NUCLEOTIDE SEQUENCE [LARGE SCALE GENOMIC DNA]</scope>
</reference>
<name>A0A3L6Q4J0_PANMI</name>
<evidence type="ECO:0000313" key="4">
    <source>
        <dbReference type="EMBL" id="RLM73594.1"/>
    </source>
</evidence>
<accession>A0A3L6Q4J0</accession>
<keyword evidence="5" id="KW-1185">Reference proteome</keyword>
<dbReference type="Pfam" id="PF02458">
    <property type="entry name" value="Transferase"/>
    <property type="match status" value="1"/>
</dbReference>
<feature type="region of interest" description="Disordered" evidence="3">
    <location>
        <begin position="1"/>
        <end position="23"/>
    </location>
</feature>
<dbReference type="InterPro" id="IPR051504">
    <property type="entry name" value="Plant_metabolite_acyltrans"/>
</dbReference>
<dbReference type="AlphaFoldDB" id="A0A3L6Q4J0"/>
<dbReference type="InterPro" id="IPR023213">
    <property type="entry name" value="CAT-like_dom_sf"/>
</dbReference>
<evidence type="ECO:0000256" key="2">
    <source>
        <dbReference type="ARBA" id="ARBA00023315"/>
    </source>
</evidence>